<feature type="signal peptide" evidence="6">
    <location>
        <begin position="1"/>
        <end position="34"/>
    </location>
</feature>
<reference evidence="8 9" key="1">
    <citation type="submission" date="2020-03" db="EMBL/GenBank/DDBJ databases">
        <title>Draft genome of Streptomyces sp. ventii, isolated from the Axial Seamount in the Pacific Ocean, and resequencing of the two type strains Streptomyces lonarensis strain NCL 716 and Streptomyces bohaiensis strain 11A07.</title>
        <authorList>
            <person name="Loughran R.M."/>
            <person name="Pfannmuller K.M."/>
            <person name="Wasson B.J."/>
            <person name="Deadmond M.C."/>
            <person name="Paddock B.E."/>
            <person name="Koyack M.J."/>
            <person name="Gallegos D.A."/>
            <person name="Mitchell E.A."/>
            <person name="Ushijima B."/>
            <person name="Saw J.H."/>
            <person name="Mcphail K.L."/>
            <person name="Videau P."/>
        </authorList>
    </citation>
    <scope>NUCLEOTIDE SEQUENCE [LARGE SCALE GENOMIC DNA]</scope>
    <source>
        <strain evidence="8 9">NCL716</strain>
    </source>
</reference>
<dbReference type="CDD" id="cd00995">
    <property type="entry name" value="PBP2_NikA_DppA_OppA_like"/>
    <property type="match status" value="1"/>
</dbReference>
<dbReference type="Gene3D" id="3.40.190.10">
    <property type="entry name" value="Periplasmic binding protein-like II"/>
    <property type="match status" value="1"/>
</dbReference>
<dbReference type="EMBL" id="JAAVJD010000211">
    <property type="protein sequence ID" value="NJQ07885.1"/>
    <property type="molecule type" value="Genomic_DNA"/>
</dbReference>
<organism evidence="8 9">
    <name type="scientific">Streptomyces lonarensis</name>
    <dbReference type="NCBI Taxonomy" id="700599"/>
    <lineage>
        <taxon>Bacteria</taxon>
        <taxon>Bacillati</taxon>
        <taxon>Actinomycetota</taxon>
        <taxon>Actinomycetes</taxon>
        <taxon>Kitasatosporales</taxon>
        <taxon>Streptomycetaceae</taxon>
        <taxon>Streptomyces</taxon>
    </lineage>
</organism>
<dbReference type="InterPro" id="IPR000914">
    <property type="entry name" value="SBP_5_dom"/>
</dbReference>
<dbReference type="Gene3D" id="3.10.105.10">
    <property type="entry name" value="Dipeptide-binding Protein, Domain 3"/>
    <property type="match status" value="1"/>
</dbReference>
<keyword evidence="5" id="KW-1133">Transmembrane helix</keyword>
<dbReference type="PANTHER" id="PTHR30290:SF10">
    <property type="entry name" value="PERIPLASMIC OLIGOPEPTIDE-BINDING PROTEIN-RELATED"/>
    <property type="match status" value="1"/>
</dbReference>
<keyword evidence="4 6" id="KW-0732">Signal</keyword>
<comment type="similarity">
    <text evidence="2">Belongs to the bacterial solute-binding protein 5 family.</text>
</comment>
<dbReference type="InterPro" id="IPR039424">
    <property type="entry name" value="SBP_5"/>
</dbReference>
<evidence type="ECO:0000256" key="1">
    <source>
        <dbReference type="ARBA" id="ARBA00004196"/>
    </source>
</evidence>
<gene>
    <name evidence="8" type="ORF">HCN56_20425</name>
</gene>
<dbReference type="InterPro" id="IPR030678">
    <property type="entry name" value="Peptide/Ni-bd"/>
</dbReference>
<dbReference type="PIRSF" id="PIRSF002741">
    <property type="entry name" value="MppA"/>
    <property type="match status" value="1"/>
</dbReference>
<keyword evidence="9" id="KW-1185">Reference proteome</keyword>
<protein>
    <submittedName>
        <fullName evidence="8">ABC transporter substrate-binding protein</fullName>
    </submittedName>
</protein>
<dbReference type="GO" id="GO:0043190">
    <property type="term" value="C:ATP-binding cassette (ABC) transporter complex"/>
    <property type="evidence" value="ECO:0007669"/>
    <property type="project" value="InterPro"/>
</dbReference>
<keyword evidence="5" id="KW-0812">Transmembrane</keyword>
<dbReference type="PANTHER" id="PTHR30290">
    <property type="entry name" value="PERIPLASMIC BINDING COMPONENT OF ABC TRANSPORTER"/>
    <property type="match status" value="1"/>
</dbReference>
<comment type="caution">
    <text evidence="8">The sequence shown here is derived from an EMBL/GenBank/DDBJ whole genome shotgun (WGS) entry which is preliminary data.</text>
</comment>
<evidence type="ECO:0000256" key="5">
    <source>
        <dbReference type="SAM" id="Phobius"/>
    </source>
</evidence>
<accession>A0A7X6D4F1</accession>
<dbReference type="GO" id="GO:1904680">
    <property type="term" value="F:peptide transmembrane transporter activity"/>
    <property type="evidence" value="ECO:0007669"/>
    <property type="project" value="TreeGrafter"/>
</dbReference>
<keyword evidence="3" id="KW-0813">Transport</keyword>
<sequence>MAEKAQRSFLKRAAAASVAGGVALSLAPVSGAVAQSGGKDTLIVGTSGLSNIPHLNPLDSGWLLQGEINNLMYTPMIRWSQEDFSPAPGIAQEWESSEDGLTWTYRLNPDATWSDGEPITAEDAKFTYDLLRENPVLNSRHGDLVNNFTDVRAEDDHTLVIEIDEPSAMMNHLKGVSIMIMPEHVWGELDDPATYAGDPDQPTSGPFRLNEYREGERITLTANEDYWEGPVDYDEFVLQDYQTPEAMVQALQAGEVDLVGGLNPQQYEALESREGITTSTGPGRRMQSLTFNAGARTQGGEEFGDGHPALTDPAVRRAIAHAVDKERIVEVATGGFALPGVSYVPPIFGDLSWEPTGDDLIAADVEAGNRLLDEAGYDERDSAGLRVDPESGRPLEFRLFYHSDRPSYAIIQDFLVDWVAELDIRLDAIAMDTTPLNEEQEAGNFDIAFGTWNAGPEPSETLAYHTCARLPEDAEPTDLTFAFYCNEEYDALFEQQTAETDLDTRAGLLRDMQQLLYQDAPAIVLYYENQLEAYNSERWSGFETQPAAEGMIREQQGAFGYRSATPADGSGGEAAGSGSDSGSALPWVIGGVVLVAVAGGGFALMQRRKTADDRE</sequence>
<dbReference type="Pfam" id="PF00496">
    <property type="entry name" value="SBP_bac_5"/>
    <property type="match status" value="1"/>
</dbReference>
<proteinExistence type="inferred from homology"/>
<evidence type="ECO:0000256" key="2">
    <source>
        <dbReference type="ARBA" id="ARBA00005695"/>
    </source>
</evidence>
<dbReference type="AlphaFoldDB" id="A0A7X6D4F1"/>
<dbReference type="Proteomes" id="UP000578686">
    <property type="component" value="Unassembled WGS sequence"/>
</dbReference>
<feature type="chain" id="PRO_5030710180" evidence="6">
    <location>
        <begin position="35"/>
        <end position="615"/>
    </location>
</feature>
<comment type="subcellular location">
    <subcellularLocation>
        <location evidence="1">Cell envelope</location>
    </subcellularLocation>
</comment>
<dbReference type="InterPro" id="IPR006311">
    <property type="entry name" value="TAT_signal"/>
</dbReference>
<evidence type="ECO:0000259" key="7">
    <source>
        <dbReference type="Pfam" id="PF00496"/>
    </source>
</evidence>
<feature type="transmembrane region" description="Helical" evidence="5">
    <location>
        <begin position="584"/>
        <end position="605"/>
    </location>
</feature>
<evidence type="ECO:0000256" key="6">
    <source>
        <dbReference type="SAM" id="SignalP"/>
    </source>
</evidence>
<dbReference type="GO" id="GO:0042597">
    <property type="term" value="C:periplasmic space"/>
    <property type="evidence" value="ECO:0007669"/>
    <property type="project" value="UniProtKB-ARBA"/>
</dbReference>
<keyword evidence="5" id="KW-0472">Membrane</keyword>
<evidence type="ECO:0000313" key="8">
    <source>
        <dbReference type="EMBL" id="NJQ07885.1"/>
    </source>
</evidence>
<evidence type="ECO:0000256" key="4">
    <source>
        <dbReference type="ARBA" id="ARBA00022729"/>
    </source>
</evidence>
<dbReference type="RefSeq" id="WP_167973256.1">
    <property type="nucleotide sequence ID" value="NZ_BHZG01000146.1"/>
</dbReference>
<evidence type="ECO:0000256" key="3">
    <source>
        <dbReference type="ARBA" id="ARBA00022448"/>
    </source>
</evidence>
<dbReference type="GO" id="GO:0030313">
    <property type="term" value="C:cell envelope"/>
    <property type="evidence" value="ECO:0007669"/>
    <property type="project" value="UniProtKB-SubCell"/>
</dbReference>
<dbReference type="GO" id="GO:0015833">
    <property type="term" value="P:peptide transport"/>
    <property type="evidence" value="ECO:0007669"/>
    <property type="project" value="TreeGrafter"/>
</dbReference>
<name>A0A7X6D4F1_9ACTN</name>
<evidence type="ECO:0000313" key="9">
    <source>
        <dbReference type="Proteomes" id="UP000578686"/>
    </source>
</evidence>
<dbReference type="PROSITE" id="PS51318">
    <property type="entry name" value="TAT"/>
    <property type="match status" value="1"/>
</dbReference>
<dbReference type="SUPFAM" id="SSF53850">
    <property type="entry name" value="Periplasmic binding protein-like II"/>
    <property type="match status" value="1"/>
</dbReference>
<feature type="domain" description="Solute-binding protein family 5" evidence="7">
    <location>
        <begin position="86"/>
        <end position="464"/>
    </location>
</feature>